<dbReference type="EMBL" id="MGHH01000010">
    <property type="protein sequence ID" value="OGM64411.1"/>
    <property type="molecule type" value="Genomic_DNA"/>
</dbReference>
<evidence type="ECO:0000259" key="3">
    <source>
        <dbReference type="Pfam" id="PF10531"/>
    </source>
</evidence>
<comment type="caution">
    <text evidence="4">The sequence shown here is derived from an EMBL/GenBank/DDBJ whole genome shotgun (WGS) entry which is preliminary data.</text>
</comment>
<dbReference type="InterPro" id="IPR051675">
    <property type="entry name" value="Endo/Exo/Phosphatase_dom_1"/>
</dbReference>
<proteinExistence type="predicted"/>
<dbReference type="Gene3D" id="1.10.150.320">
    <property type="entry name" value="Photosystem II 12 kDa extrinsic protein"/>
    <property type="match status" value="1"/>
</dbReference>
<keyword evidence="2" id="KW-1133">Transmembrane helix</keyword>
<dbReference type="AlphaFoldDB" id="A0A1F8BK14"/>
<dbReference type="GO" id="GO:0015627">
    <property type="term" value="C:type II protein secretion system complex"/>
    <property type="evidence" value="ECO:0007669"/>
    <property type="project" value="TreeGrafter"/>
</dbReference>
<dbReference type="Proteomes" id="UP000176725">
    <property type="component" value="Unassembled WGS sequence"/>
</dbReference>
<dbReference type="Pfam" id="PF10531">
    <property type="entry name" value="SLBB"/>
    <property type="match status" value="1"/>
</dbReference>
<feature type="transmembrane region" description="Helical" evidence="2">
    <location>
        <begin position="29"/>
        <end position="47"/>
    </location>
</feature>
<feature type="region of interest" description="Disordered" evidence="1">
    <location>
        <begin position="142"/>
        <end position="164"/>
    </location>
</feature>
<evidence type="ECO:0000313" key="5">
    <source>
        <dbReference type="Proteomes" id="UP000176725"/>
    </source>
</evidence>
<dbReference type="SUPFAM" id="SSF81585">
    <property type="entry name" value="PsbU/PolX domain-like"/>
    <property type="match status" value="1"/>
</dbReference>
<protein>
    <recommendedName>
        <fullName evidence="3">Soluble ligand binding domain-containing protein</fullName>
    </recommendedName>
</protein>
<keyword evidence="2" id="KW-0812">Transmembrane</keyword>
<sequence length="226" mass="24338">MSEFGFQSEETEKLSPFNFEEFLSTHRNSLTLFLLGILLIGGGILFMKGGMFGGTSKIEVLEEAMEGQNTDSEIVVEVSGAVEKGGVYKLPGGSRVEDALIVAGGISGDADRDWMNKMVNRAAKLIDGQKIFIPKIGESSQQTLGSTAKNDGDSKVYQGSPPDGGAELVNINTASLNELDELPGIGPVYGQSIIDHRPYSDIRELLSKGALKDNVYEKIKDLVTVY</sequence>
<evidence type="ECO:0000256" key="2">
    <source>
        <dbReference type="SAM" id="Phobius"/>
    </source>
</evidence>
<dbReference type="PANTHER" id="PTHR21180">
    <property type="entry name" value="ENDONUCLEASE/EXONUCLEASE/PHOSPHATASE FAMILY DOMAIN-CONTAINING PROTEIN 1"/>
    <property type="match status" value="1"/>
</dbReference>
<name>A0A1F8BK14_9BACT</name>
<evidence type="ECO:0000256" key="1">
    <source>
        <dbReference type="SAM" id="MobiDB-lite"/>
    </source>
</evidence>
<dbReference type="Pfam" id="PF12836">
    <property type="entry name" value="HHH_3"/>
    <property type="match status" value="1"/>
</dbReference>
<evidence type="ECO:0000313" key="4">
    <source>
        <dbReference type="EMBL" id="OGM64411.1"/>
    </source>
</evidence>
<dbReference type="InterPro" id="IPR019554">
    <property type="entry name" value="Soluble_ligand-bd"/>
</dbReference>
<feature type="domain" description="Soluble ligand binding" evidence="3">
    <location>
        <begin position="75"/>
        <end position="113"/>
    </location>
</feature>
<gene>
    <name evidence="4" type="ORF">A2893_00900</name>
</gene>
<dbReference type="Gene3D" id="3.10.560.10">
    <property type="entry name" value="Outer membrane lipoprotein wza domain like"/>
    <property type="match status" value="1"/>
</dbReference>
<keyword evidence="2" id="KW-0472">Membrane</keyword>
<dbReference type="PANTHER" id="PTHR21180:SF32">
    <property type="entry name" value="ENDONUCLEASE_EXONUCLEASE_PHOSPHATASE FAMILY DOMAIN-CONTAINING PROTEIN 1"/>
    <property type="match status" value="1"/>
</dbReference>
<dbReference type="STRING" id="1802521.A2893_00900"/>
<accession>A0A1F8BK14</accession>
<organism evidence="4 5">
    <name type="scientific">Candidatus Woesebacteria bacterium RIFCSPLOWO2_01_FULL_39_25</name>
    <dbReference type="NCBI Taxonomy" id="1802521"/>
    <lineage>
        <taxon>Bacteria</taxon>
        <taxon>Candidatus Woeseibacteriota</taxon>
    </lineage>
</organism>
<dbReference type="GO" id="GO:0015628">
    <property type="term" value="P:protein secretion by the type II secretion system"/>
    <property type="evidence" value="ECO:0007669"/>
    <property type="project" value="TreeGrafter"/>
</dbReference>
<reference evidence="4 5" key="1">
    <citation type="journal article" date="2016" name="Nat. Commun.">
        <title>Thousands of microbial genomes shed light on interconnected biogeochemical processes in an aquifer system.</title>
        <authorList>
            <person name="Anantharaman K."/>
            <person name="Brown C.T."/>
            <person name="Hug L.A."/>
            <person name="Sharon I."/>
            <person name="Castelle C.J."/>
            <person name="Probst A.J."/>
            <person name="Thomas B.C."/>
            <person name="Singh A."/>
            <person name="Wilkins M.J."/>
            <person name="Karaoz U."/>
            <person name="Brodie E.L."/>
            <person name="Williams K.H."/>
            <person name="Hubbard S.S."/>
            <person name="Banfield J.F."/>
        </authorList>
    </citation>
    <scope>NUCLEOTIDE SEQUENCE [LARGE SCALE GENOMIC DNA]</scope>
</reference>